<dbReference type="InterPro" id="IPR036576">
    <property type="entry name" value="WRKY_dom_sf"/>
</dbReference>
<dbReference type="Pfam" id="PF03106">
    <property type="entry name" value="WRKY"/>
    <property type="match status" value="1"/>
</dbReference>
<evidence type="ECO:0000256" key="5">
    <source>
        <dbReference type="ARBA" id="ARBA00023242"/>
    </source>
</evidence>
<keyword evidence="10" id="KW-1185">Reference proteome</keyword>
<sequence length="332" mass="36331">MSDESKDQLYFHEYLFQDNQNLARGSSTSTGSYNHKPPASIAAASSAYSSQGFDPSNYMSFTECLQTPMDYNSMASAFGLSPSSSEVFASMESSPKPMEVGDLGGGGSDILVTPNSSISSSSTEVGAEEDSGKSSKDKQPKETEVGGESSKKVSKAKKKGDKKQREPRFAFMTKSEVDHLEDGYRWRKYGQKAVKNSPFPRSYYRCTTQKCTVKKRVERSFQDPSTVITTYEGQHNHPIPATLRGNAAAMFQPSMFTPSIGGPTFIPQDFFAQMPQIMSSSTSQSGGTAPGGPGCINYSQINPNNPHHQQYQLPDYGLLQDIIPSMFLKQEP</sequence>
<comment type="caution">
    <text evidence="8">The sequence shown here is derived from an EMBL/GenBank/DDBJ whole genome shotgun (WGS) entry which is preliminary data.</text>
</comment>
<dbReference type="GO" id="GO:0003700">
    <property type="term" value="F:DNA-binding transcription factor activity"/>
    <property type="evidence" value="ECO:0007669"/>
    <property type="project" value="InterPro"/>
</dbReference>
<evidence type="ECO:0000256" key="1">
    <source>
        <dbReference type="ARBA" id="ARBA00004123"/>
    </source>
</evidence>
<dbReference type="FunFam" id="2.20.25.80:FF:000003">
    <property type="entry name" value="WRKY transcription factor 57"/>
    <property type="match status" value="1"/>
</dbReference>
<evidence type="ECO:0000256" key="3">
    <source>
        <dbReference type="ARBA" id="ARBA00023125"/>
    </source>
</evidence>
<evidence type="ECO:0000256" key="4">
    <source>
        <dbReference type="ARBA" id="ARBA00023163"/>
    </source>
</evidence>
<evidence type="ECO:0000313" key="9">
    <source>
        <dbReference type="EMBL" id="KAG6696023.1"/>
    </source>
</evidence>
<dbReference type="InterPro" id="IPR044810">
    <property type="entry name" value="WRKY_plant"/>
</dbReference>
<dbReference type="PANTHER" id="PTHR31221">
    <property type="entry name" value="WRKY TRANSCRIPTION FACTOR PROTEIN 1-RELATED"/>
    <property type="match status" value="1"/>
</dbReference>
<evidence type="ECO:0000259" key="7">
    <source>
        <dbReference type="PROSITE" id="PS50811"/>
    </source>
</evidence>
<dbReference type="AlphaFoldDB" id="A0A8T1PMG2"/>
<feature type="region of interest" description="Disordered" evidence="6">
    <location>
        <begin position="279"/>
        <end position="303"/>
    </location>
</feature>
<reference evidence="9" key="2">
    <citation type="submission" date="2021-01" db="EMBL/GenBank/DDBJ databases">
        <authorList>
            <person name="Lovell J.T."/>
            <person name="Bentley N."/>
            <person name="Bhattarai G."/>
            <person name="Jenkins J.W."/>
            <person name="Sreedasyam A."/>
            <person name="Alarcon Y."/>
            <person name="Bock C."/>
            <person name="Boston L."/>
            <person name="Carlson J."/>
            <person name="Cervantes K."/>
            <person name="Clermont K."/>
            <person name="Krom N."/>
            <person name="Kubenka K."/>
            <person name="Mamidi S."/>
            <person name="Mattison C."/>
            <person name="Monteros M."/>
            <person name="Pisani C."/>
            <person name="Plott C."/>
            <person name="Rajasekar S."/>
            <person name="Rhein H.S."/>
            <person name="Rohla C."/>
            <person name="Song M."/>
            <person name="Hilaire R.S."/>
            <person name="Shu S."/>
            <person name="Wells L."/>
            <person name="Wang X."/>
            <person name="Webber J."/>
            <person name="Heerema R.J."/>
            <person name="Klein P."/>
            <person name="Conner P."/>
            <person name="Grauke L."/>
            <person name="Grimwood J."/>
            <person name="Schmutz J."/>
            <person name="Randall J.J."/>
        </authorList>
    </citation>
    <scope>NUCLEOTIDE SEQUENCE</scope>
    <source>
        <tissue evidence="9">Leaf</tissue>
    </source>
</reference>
<dbReference type="InterPro" id="IPR003657">
    <property type="entry name" value="WRKY_dom"/>
</dbReference>
<dbReference type="EMBL" id="CM031817">
    <property type="protein sequence ID" value="KAG6642232.1"/>
    <property type="molecule type" value="Genomic_DNA"/>
</dbReference>
<dbReference type="OrthoDB" id="1936515at2759"/>
<feature type="compositionally biased region" description="Basic and acidic residues" evidence="6">
    <location>
        <begin position="130"/>
        <end position="144"/>
    </location>
</feature>
<dbReference type="GO" id="GO:0005634">
    <property type="term" value="C:nucleus"/>
    <property type="evidence" value="ECO:0007669"/>
    <property type="project" value="UniProtKB-SubCell"/>
</dbReference>
<dbReference type="Proteomes" id="UP000811246">
    <property type="component" value="Chromosome 9"/>
</dbReference>
<protein>
    <recommendedName>
        <fullName evidence="7">WRKY domain-containing protein</fullName>
    </recommendedName>
</protein>
<dbReference type="Gene3D" id="2.20.25.80">
    <property type="entry name" value="WRKY domain"/>
    <property type="match status" value="1"/>
</dbReference>
<dbReference type="SUPFAM" id="SSF118290">
    <property type="entry name" value="WRKY DNA-binding domain"/>
    <property type="match status" value="1"/>
</dbReference>
<gene>
    <name evidence="8" type="ORF">CIPAW_09G128600</name>
    <name evidence="9" type="ORF">I3842_09G126500</name>
</gene>
<evidence type="ECO:0000256" key="2">
    <source>
        <dbReference type="ARBA" id="ARBA00023015"/>
    </source>
</evidence>
<feature type="compositionally biased region" description="Basic residues" evidence="6">
    <location>
        <begin position="152"/>
        <end position="162"/>
    </location>
</feature>
<keyword evidence="5" id="KW-0539">Nucleus</keyword>
<dbReference type="Proteomes" id="UP000811609">
    <property type="component" value="Chromosome 9"/>
</dbReference>
<proteinExistence type="predicted"/>
<evidence type="ECO:0000313" key="10">
    <source>
        <dbReference type="Proteomes" id="UP000811609"/>
    </source>
</evidence>
<feature type="domain" description="WRKY" evidence="7">
    <location>
        <begin position="175"/>
        <end position="240"/>
    </location>
</feature>
<accession>A0A8T1PMG2</accession>
<comment type="subcellular location">
    <subcellularLocation>
        <location evidence="1">Nucleus</location>
    </subcellularLocation>
</comment>
<dbReference type="EMBL" id="CM031833">
    <property type="protein sequence ID" value="KAG6696023.1"/>
    <property type="molecule type" value="Genomic_DNA"/>
</dbReference>
<keyword evidence="2" id="KW-0805">Transcription regulation</keyword>
<dbReference type="PROSITE" id="PS50811">
    <property type="entry name" value="WRKY"/>
    <property type="match status" value="1"/>
</dbReference>
<dbReference type="GO" id="GO:0043565">
    <property type="term" value="F:sequence-specific DNA binding"/>
    <property type="evidence" value="ECO:0007669"/>
    <property type="project" value="InterPro"/>
</dbReference>
<reference evidence="8" key="1">
    <citation type="submission" date="2020-12" db="EMBL/GenBank/DDBJ databases">
        <title>WGS assembly of Carya illinoinensis cv. Pawnee.</title>
        <authorList>
            <person name="Platts A."/>
            <person name="Shu S."/>
            <person name="Wright S."/>
            <person name="Barry K."/>
            <person name="Edger P."/>
            <person name="Pires J.C."/>
            <person name="Schmutz J."/>
        </authorList>
    </citation>
    <scope>NUCLEOTIDE SEQUENCE</scope>
    <source>
        <tissue evidence="8">Leaf</tissue>
    </source>
</reference>
<organism evidence="8 10">
    <name type="scientific">Carya illinoinensis</name>
    <name type="common">Pecan</name>
    <dbReference type="NCBI Taxonomy" id="32201"/>
    <lineage>
        <taxon>Eukaryota</taxon>
        <taxon>Viridiplantae</taxon>
        <taxon>Streptophyta</taxon>
        <taxon>Embryophyta</taxon>
        <taxon>Tracheophyta</taxon>
        <taxon>Spermatophyta</taxon>
        <taxon>Magnoliopsida</taxon>
        <taxon>eudicotyledons</taxon>
        <taxon>Gunneridae</taxon>
        <taxon>Pentapetalae</taxon>
        <taxon>rosids</taxon>
        <taxon>fabids</taxon>
        <taxon>Fagales</taxon>
        <taxon>Juglandaceae</taxon>
        <taxon>Carya</taxon>
    </lineage>
</organism>
<name>A0A8T1PMG2_CARIL</name>
<evidence type="ECO:0000313" key="8">
    <source>
        <dbReference type="EMBL" id="KAG6642232.1"/>
    </source>
</evidence>
<evidence type="ECO:0000256" key="6">
    <source>
        <dbReference type="SAM" id="MobiDB-lite"/>
    </source>
</evidence>
<dbReference type="PANTHER" id="PTHR31221:SF320">
    <property type="entry name" value="WRKY TRANSCRIPTION FACTOR 20"/>
    <property type="match status" value="1"/>
</dbReference>
<feature type="region of interest" description="Disordered" evidence="6">
    <location>
        <begin position="87"/>
        <end position="170"/>
    </location>
</feature>
<dbReference type="SMART" id="SM00774">
    <property type="entry name" value="WRKY"/>
    <property type="match status" value="1"/>
</dbReference>
<keyword evidence="4" id="KW-0804">Transcription</keyword>
<keyword evidence="3" id="KW-0238">DNA-binding</keyword>